<evidence type="ECO:0000256" key="5">
    <source>
        <dbReference type="ARBA" id="ARBA00022840"/>
    </source>
</evidence>
<dbReference type="InterPro" id="IPR015853">
    <property type="entry name" value="ABC_transpr_FbpC"/>
</dbReference>
<dbReference type="SMART" id="SM00382">
    <property type="entry name" value="AAA"/>
    <property type="match status" value="1"/>
</dbReference>
<accession>A0A2G6KG11</accession>
<dbReference type="PANTHER" id="PTHR42781">
    <property type="entry name" value="SPERMIDINE/PUTRESCINE IMPORT ATP-BINDING PROTEIN POTA"/>
    <property type="match status" value="1"/>
</dbReference>
<proteinExistence type="predicted"/>
<evidence type="ECO:0000313" key="11">
    <source>
        <dbReference type="Proteomes" id="UP000230914"/>
    </source>
</evidence>
<protein>
    <submittedName>
        <fullName evidence="10">ABC transporter</fullName>
    </submittedName>
</protein>
<dbReference type="Proteomes" id="UP000230914">
    <property type="component" value="Unassembled WGS sequence"/>
</dbReference>
<dbReference type="InterPro" id="IPR003439">
    <property type="entry name" value="ABC_transporter-like_ATP-bd"/>
</dbReference>
<dbReference type="EMBL" id="PDSL01000012">
    <property type="protein sequence ID" value="PIE34611.1"/>
    <property type="molecule type" value="Genomic_DNA"/>
</dbReference>
<sequence>MLNVAEITVAFGDRTVLDRVSLTVNDGETVALLGPSGSGKSTLLRVIAGLIVPDHGRVVIDGTDVTSLATHKRSVGMVFQSDQLFPHLDVAANVGFGLKMAKMPAAQRRERVAEMLDLVGLSGFGDRSIDRLSGGETKRVALARSLAPAPRVLLLDEPLTGLDRDLHDRLMVEVAEILDAASITSVWVTHDREEAATVASRTHQL</sequence>
<keyword evidence="6" id="KW-0408">Iron</keyword>
<dbReference type="GO" id="GO:0016887">
    <property type="term" value="F:ATP hydrolysis activity"/>
    <property type="evidence" value="ECO:0007669"/>
    <property type="project" value="InterPro"/>
</dbReference>
<evidence type="ECO:0000256" key="2">
    <source>
        <dbReference type="ARBA" id="ARBA00022475"/>
    </source>
</evidence>
<keyword evidence="2" id="KW-1003">Cell membrane</keyword>
<dbReference type="GO" id="GO:0005524">
    <property type="term" value="F:ATP binding"/>
    <property type="evidence" value="ECO:0007669"/>
    <property type="project" value="UniProtKB-KW"/>
</dbReference>
<dbReference type="PANTHER" id="PTHR42781:SF4">
    <property type="entry name" value="SPERMIDINE_PUTRESCINE IMPORT ATP-BINDING PROTEIN POTA"/>
    <property type="match status" value="1"/>
</dbReference>
<feature type="domain" description="ABC transporter" evidence="9">
    <location>
        <begin position="2"/>
        <end position="205"/>
    </location>
</feature>
<evidence type="ECO:0000256" key="3">
    <source>
        <dbReference type="ARBA" id="ARBA00022496"/>
    </source>
</evidence>
<dbReference type="CDD" id="cd03259">
    <property type="entry name" value="ABC_Carb_Solutes_like"/>
    <property type="match status" value="1"/>
</dbReference>
<dbReference type="PROSITE" id="PS50893">
    <property type="entry name" value="ABC_TRANSPORTER_2"/>
    <property type="match status" value="1"/>
</dbReference>
<keyword evidence="8" id="KW-0472">Membrane</keyword>
<keyword evidence="4" id="KW-0547">Nucleotide-binding</keyword>
<keyword evidence="3" id="KW-0410">Iron transport</keyword>
<dbReference type="InterPro" id="IPR003593">
    <property type="entry name" value="AAA+_ATPase"/>
</dbReference>
<dbReference type="InterPro" id="IPR050093">
    <property type="entry name" value="ABC_SmlMolc_Importer"/>
</dbReference>
<organism evidence="10 11">
    <name type="scientific">Ilumatobacter coccineus</name>
    <dbReference type="NCBI Taxonomy" id="467094"/>
    <lineage>
        <taxon>Bacteria</taxon>
        <taxon>Bacillati</taxon>
        <taxon>Actinomycetota</taxon>
        <taxon>Acidimicrobiia</taxon>
        <taxon>Acidimicrobiales</taxon>
        <taxon>Ilumatobacteraceae</taxon>
        <taxon>Ilumatobacter</taxon>
    </lineage>
</organism>
<evidence type="ECO:0000256" key="7">
    <source>
        <dbReference type="ARBA" id="ARBA00023065"/>
    </source>
</evidence>
<evidence type="ECO:0000313" key="10">
    <source>
        <dbReference type="EMBL" id="PIE34611.1"/>
    </source>
</evidence>
<name>A0A2G6KG11_9ACTN</name>
<evidence type="ECO:0000256" key="1">
    <source>
        <dbReference type="ARBA" id="ARBA00022448"/>
    </source>
</evidence>
<evidence type="ECO:0000256" key="4">
    <source>
        <dbReference type="ARBA" id="ARBA00022741"/>
    </source>
</evidence>
<dbReference type="AlphaFoldDB" id="A0A2G6KG11"/>
<comment type="caution">
    <text evidence="10">The sequence shown here is derived from an EMBL/GenBank/DDBJ whole genome shotgun (WGS) entry which is preliminary data.</text>
</comment>
<evidence type="ECO:0000259" key="9">
    <source>
        <dbReference type="PROSITE" id="PS50893"/>
    </source>
</evidence>
<keyword evidence="5" id="KW-0067">ATP-binding</keyword>
<gene>
    <name evidence="10" type="ORF">CSA55_00485</name>
</gene>
<dbReference type="GO" id="GO:0015408">
    <property type="term" value="F:ABC-type ferric iron transporter activity"/>
    <property type="evidence" value="ECO:0007669"/>
    <property type="project" value="InterPro"/>
</dbReference>
<keyword evidence="1" id="KW-0813">Transport</keyword>
<dbReference type="GO" id="GO:0016020">
    <property type="term" value="C:membrane"/>
    <property type="evidence" value="ECO:0007669"/>
    <property type="project" value="InterPro"/>
</dbReference>
<evidence type="ECO:0000256" key="8">
    <source>
        <dbReference type="ARBA" id="ARBA00023136"/>
    </source>
</evidence>
<keyword evidence="7" id="KW-0406">Ion transport</keyword>
<dbReference type="InterPro" id="IPR027417">
    <property type="entry name" value="P-loop_NTPase"/>
</dbReference>
<dbReference type="SUPFAM" id="SSF52540">
    <property type="entry name" value="P-loop containing nucleoside triphosphate hydrolases"/>
    <property type="match status" value="1"/>
</dbReference>
<dbReference type="Gene3D" id="3.40.50.300">
    <property type="entry name" value="P-loop containing nucleotide triphosphate hydrolases"/>
    <property type="match status" value="1"/>
</dbReference>
<dbReference type="Pfam" id="PF00005">
    <property type="entry name" value="ABC_tran"/>
    <property type="match status" value="1"/>
</dbReference>
<evidence type="ECO:0000256" key="6">
    <source>
        <dbReference type="ARBA" id="ARBA00023004"/>
    </source>
</evidence>
<reference evidence="10 11" key="1">
    <citation type="submission" date="2017-10" db="EMBL/GenBank/DDBJ databases">
        <title>Novel microbial diversity and functional potential in the marine mammal oral microbiome.</title>
        <authorList>
            <person name="Dudek N.K."/>
            <person name="Sun C.L."/>
            <person name="Burstein D."/>
            <person name="Kantor R.S."/>
            <person name="Aliaga Goltsman D.S."/>
            <person name="Bik E.M."/>
            <person name="Thomas B.C."/>
            <person name="Banfield J.F."/>
            <person name="Relman D.A."/>
        </authorList>
    </citation>
    <scope>NUCLEOTIDE SEQUENCE [LARGE SCALE GENOMIC DNA]</scope>
    <source>
        <strain evidence="10">DOLJORAL78_61_10</strain>
    </source>
</reference>